<name>A0A9P4H0G6_9PLEO</name>
<reference evidence="3" key="1">
    <citation type="journal article" date="2020" name="Stud. Mycol.">
        <title>101 Dothideomycetes genomes: a test case for predicting lifestyles and emergence of pathogens.</title>
        <authorList>
            <person name="Haridas S."/>
            <person name="Albert R."/>
            <person name="Binder M."/>
            <person name="Bloem J."/>
            <person name="Labutti K."/>
            <person name="Salamov A."/>
            <person name="Andreopoulos B."/>
            <person name="Baker S."/>
            <person name="Barry K."/>
            <person name="Bills G."/>
            <person name="Bluhm B."/>
            <person name="Cannon C."/>
            <person name="Castanera R."/>
            <person name="Culley D."/>
            <person name="Daum C."/>
            <person name="Ezra D."/>
            <person name="Gonzalez J."/>
            <person name="Henrissat B."/>
            <person name="Kuo A."/>
            <person name="Liang C."/>
            <person name="Lipzen A."/>
            <person name="Lutzoni F."/>
            <person name="Magnuson J."/>
            <person name="Mondo S."/>
            <person name="Nolan M."/>
            <person name="Ohm R."/>
            <person name="Pangilinan J."/>
            <person name="Park H.-J."/>
            <person name="Ramirez L."/>
            <person name="Alfaro M."/>
            <person name="Sun H."/>
            <person name="Tritt A."/>
            <person name="Yoshinaga Y."/>
            <person name="Zwiers L.-H."/>
            <person name="Turgeon B."/>
            <person name="Goodwin S."/>
            <person name="Spatafora J."/>
            <person name="Crous P."/>
            <person name="Grigoriev I."/>
        </authorList>
    </citation>
    <scope>NUCLEOTIDE SEQUENCE</scope>
    <source>
        <strain evidence="3">CBS 110217</strain>
    </source>
</reference>
<dbReference type="OrthoDB" id="3473305at2759"/>
<evidence type="ECO:0000313" key="4">
    <source>
        <dbReference type="Proteomes" id="UP000799777"/>
    </source>
</evidence>
<accession>A0A9P4H0G6</accession>
<dbReference type="Pfam" id="PF20150">
    <property type="entry name" value="2EXR"/>
    <property type="match status" value="1"/>
</dbReference>
<proteinExistence type="predicted"/>
<dbReference type="PANTHER" id="PTHR35910:SF1">
    <property type="entry name" value="2EXR DOMAIN-CONTAINING PROTEIN"/>
    <property type="match status" value="1"/>
</dbReference>
<comment type="caution">
    <text evidence="3">The sequence shown here is derived from an EMBL/GenBank/DDBJ whole genome shotgun (WGS) entry which is preliminary data.</text>
</comment>
<gene>
    <name evidence="3" type="ORF">EK21DRAFT_117234</name>
</gene>
<dbReference type="EMBL" id="ML978278">
    <property type="protein sequence ID" value="KAF2024979.1"/>
    <property type="molecule type" value="Genomic_DNA"/>
</dbReference>
<keyword evidence="4" id="KW-1185">Reference proteome</keyword>
<organism evidence="3 4">
    <name type="scientific">Setomelanomma holmii</name>
    <dbReference type="NCBI Taxonomy" id="210430"/>
    <lineage>
        <taxon>Eukaryota</taxon>
        <taxon>Fungi</taxon>
        <taxon>Dikarya</taxon>
        <taxon>Ascomycota</taxon>
        <taxon>Pezizomycotina</taxon>
        <taxon>Dothideomycetes</taxon>
        <taxon>Pleosporomycetidae</taxon>
        <taxon>Pleosporales</taxon>
        <taxon>Pleosporineae</taxon>
        <taxon>Phaeosphaeriaceae</taxon>
        <taxon>Setomelanomma</taxon>
    </lineage>
</organism>
<evidence type="ECO:0000313" key="3">
    <source>
        <dbReference type="EMBL" id="KAF2024979.1"/>
    </source>
</evidence>
<feature type="compositionally biased region" description="Basic and acidic residues" evidence="1">
    <location>
        <begin position="250"/>
        <end position="268"/>
    </location>
</feature>
<dbReference type="Proteomes" id="UP000799777">
    <property type="component" value="Unassembled WGS sequence"/>
</dbReference>
<dbReference type="PANTHER" id="PTHR35910">
    <property type="entry name" value="2EXR DOMAIN-CONTAINING PROTEIN"/>
    <property type="match status" value="1"/>
</dbReference>
<feature type="domain" description="2EXR" evidence="2">
    <location>
        <begin position="77"/>
        <end position="166"/>
    </location>
</feature>
<feature type="region of interest" description="Disordered" evidence="1">
    <location>
        <begin position="246"/>
        <end position="290"/>
    </location>
</feature>
<evidence type="ECO:0000259" key="2">
    <source>
        <dbReference type="Pfam" id="PF20150"/>
    </source>
</evidence>
<evidence type="ECO:0000256" key="1">
    <source>
        <dbReference type="SAM" id="MobiDB-lite"/>
    </source>
</evidence>
<feature type="compositionally biased region" description="Acidic residues" evidence="1">
    <location>
        <begin position="269"/>
        <end position="278"/>
    </location>
</feature>
<sequence>MARNDSVTSNGLELHKTGSKIVDAMELDSPDTSFSSAMDIVSDSGTHLESSQTDTGNVTDISGSDLLYSTGRDLEAFHLFSSLKPELRKRIWLLAAPAPRTRFLEMYRYIDFTLTPQLRYIPPLPPLFHTSRESRKLSITHEGGELVCFTDDPPEQFYLNVERDIIFLSSRFNPDINTTETYRLRELTSFLPLPIISRLRRIVVTYSGLDSYEHIGPIFRTFTNLDAFYLAMMDWWSGKTMKRRLRKGRPKPDTMAEKVRNEVERTEAEETDDDEESEGERMERARKREGRRIVECEVRLDE</sequence>
<protein>
    <recommendedName>
        <fullName evidence="2">2EXR domain-containing protein</fullName>
    </recommendedName>
</protein>
<dbReference type="AlphaFoldDB" id="A0A9P4H0G6"/>
<dbReference type="InterPro" id="IPR045518">
    <property type="entry name" value="2EXR"/>
</dbReference>